<feature type="repeat" description="TPR" evidence="1">
    <location>
        <begin position="71"/>
        <end position="104"/>
    </location>
</feature>
<dbReference type="Pfam" id="PF12688">
    <property type="entry name" value="TPR_5"/>
    <property type="match status" value="1"/>
</dbReference>
<name>A0A120GQ48_9BACI</name>
<dbReference type="Gene3D" id="1.25.40.10">
    <property type="entry name" value="Tetratricopeptide repeat domain"/>
    <property type="match status" value="1"/>
</dbReference>
<gene>
    <name evidence="3" type="ORF">AS888_14090</name>
</gene>
<dbReference type="PROSITE" id="PS50005">
    <property type="entry name" value="TPR"/>
    <property type="match status" value="1"/>
</dbReference>
<dbReference type="EMBL" id="LNNH01000012">
    <property type="protein sequence ID" value="KWW20772.1"/>
    <property type="molecule type" value="Genomic_DNA"/>
</dbReference>
<dbReference type="SUPFAM" id="SSF48452">
    <property type="entry name" value="TPR-like"/>
    <property type="match status" value="1"/>
</dbReference>
<feature type="domain" description="Tetratrico peptide repeat group 5" evidence="2">
    <location>
        <begin position="36"/>
        <end position="153"/>
    </location>
</feature>
<dbReference type="Proteomes" id="UP000064189">
    <property type="component" value="Unassembled WGS sequence"/>
</dbReference>
<evidence type="ECO:0000313" key="3">
    <source>
        <dbReference type="EMBL" id="KWW20772.1"/>
    </source>
</evidence>
<dbReference type="InterPro" id="IPR041656">
    <property type="entry name" value="TPR_5"/>
</dbReference>
<sequence length="162" mass="18098">MESLARALSLRANKEYEQSSQVLQELAKRDPGDAIIRYHCAWSLDILGLEAEAVPHYEAAIGLGLPDEEAKGAYLGLGSTYRTIGKYAQAKRTLEAGLEKFPGDRALVVFRAMAHYNLGQHDLAMESLLKVITETSNDREIQSYARAIEFYSDKLDIVFTEK</sequence>
<evidence type="ECO:0000313" key="4">
    <source>
        <dbReference type="Proteomes" id="UP000064189"/>
    </source>
</evidence>
<dbReference type="InterPro" id="IPR019734">
    <property type="entry name" value="TPR_rpt"/>
</dbReference>
<evidence type="ECO:0000256" key="1">
    <source>
        <dbReference type="PROSITE-ProRule" id="PRU00339"/>
    </source>
</evidence>
<dbReference type="InterPro" id="IPR011990">
    <property type="entry name" value="TPR-like_helical_dom_sf"/>
</dbReference>
<comment type="caution">
    <text evidence="3">The sequence shown here is derived from an EMBL/GenBank/DDBJ whole genome shotgun (WGS) entry which is preliminary data.</text>
</comment>
<proteinExistence type="predicted"/>
<evidence type="ECO:0000259" key="2">
    <source>
        <dbReference type="Pfam" id="PF12688"/>
    </source>
</evidence>
<dbReference type="RefSeq" id="WP_061141131.1">
    <property type="nucleotide sequence ID" value="NZ_LNNH01000012.1"/>
</dbReference>
<reference evidence="3 4" key="1">
    <citation type="submission" date="2015-11" db="EMBL/GenBank/DDBJ databases">
        <title>Genome Sequence of Bacillus simplex strain VanAntwerpen2.</title>
        <authorList>
            <person name="Couger M.B."/>
        </authorList>
    </citation>
    <scope>NUCLEOTIDE SEQUENCE [LARGE SCALE GENOMIC DNA]</scope>
    <source>
        <strain evidence="3 4">VanAntwerpen02</strain>
    </source>
</reference>
<accession>A0A120GQ48</accession>
<organism evidence="3 4">
    <name type="scientific">Peribacillus simplex</name>
    <dbReference type="NCBI Taxonomy" id="1478"/>
    <lineage>
        <taxon>Bacteria</taxon>
        <taxon>Bacillati</taxon>
        <taxon>Bacillota</taxon>
        <taxon>Bacilli</taxon>
        <taxon>Bacillales</taxon>
        <taxon>Bacillaceae</taxon>
        <taxon>Peribacillus</taxon>
    </lineage>
</organism>
<protein>
    <recommendedName>
        <fullName evidence="2">Tetratrico peptide repeat group 5 domain-containing protein</fullName>
    </recommendedName>
</protein>
<keyword evidence="4" id="KW-1185">Reference proteome</keyword>
<keyword evidence="1" id="KW-0802">TPR repeat</keyword>
<dbReference type="AlphaFoldDB" id="A0A120GQ48"/>